<proteinExistence type="predicted"/>
<reference evidence="2 3" key="1">
    <citation type="journal article" date="2022" name="Allergy">
        <title>Genome assembly and annotation of Periplaneta americana reveal a comprehensive cockroach allergen profile.</title>
        <authorList>
            <person name="Wang L."/>
            <person name="Xiong Q."/>
            <person name="Saelim N."/>
            <person name="Wang L."/>
            <person name="Nong W."/>
            <person name="Wan A.T."/>
            <person name="Shi M."/>
            <person name="Liu X."/>
            <person name="Cao Q."/>
            <person name="Hui J.H.L."/>
            <person name="Sookrung N."/>
            <person name="Leung T.F."/>
            <person name="Tungtrongchitr A."/>
            <person name="Tsui S.K.W."/>
        </authorList>
    </citation>
    <scope>NUCLEOTIDE SEQUENCE [LARGE SCALE GENOMIC DNA]</scope>
    <source>
        <strain evidence="2">PWHHKU_190912</strain>
    </source>
</reference>
<sequence>MAGLYLNIVTRLQTAFASATEAREEPMCGNEDARAGSPRHFRSPPPPHPSFPVVAMRIKIQLLIFPPTTLLREEGVTSSPHVLLPRLNQEYSPQMSP</sequence>
<feature type="region of interest" description="Disordered" evidence="1">
    <location>
        <begin position="76"/>
        <end position="97"/>
    </location>
</feature>
<gene>
    <name evidence="2" type="ORF">ANN_12069</name>
</gene>
<protein>
    <submittedName>
        <fullName evidence="2">Uncharacterized protein</fullName>
    </submittedName>
</protein>
<organism evidence="2 3">
    <name type="scientific">Periplaneta americana</name>
    <name type="common">American cockroach</name>
    <name type="synonym">Blatta americana</name>
    <dbReference type="NCBI Taxonomy" id="6978"/>
    <lineage>
        <taxon>Eukaryota</taxon>
        <taxon>Metazoa</taxon>
        <taxon>Ecdysozoa</taxon>
        <taxon>Arthropoda</taxon>
        <taxon>Hexapoda</taxon>
        <taxon>Insecta</taxon>
        <taxon>Pterygota</taxon>
        <taxon>Neoptera</taxon>
        <taxon>Polyneoptera</taxon>
        <taxon>Dictyoptera</taxon>
        <taxon>Blattodea</taxon>
        <taxon>Blattoidea</taxon>
        <taxon>Blattidae</taxon>
        <taxon>Blattinae</taxon>
        <taxon>Periplaneta</taxon>
    </lineage>
</organism>
<feature type="region of interest" description="Disordered" evidence="1">
    <location>
        <begin position="20"/>
        <end position="48"/>
    </location>
</feature>
<accession>A0ABQ8T8B6</accession>
<name>A0ABQ8T8B6_PERAM</name>
<dbReference type="EMBL" id="JAJSOF020000015">
    <property type="protein sequence ID" value="KAJ4442203.1"/>
    <property type="molecule type" value="Genomic_DNA"/>
</dbReference>
<feature type="compositionally biased region" description="Basic and acidic residues" evidence="1">
    <location>
        <begin position="21"/>
        <end position="34"/>
    </location>
</feature>
<evidence type="ECO:0000313" key="2">
    <source>
        <dbReference type="EMBL" id="KAJ4442203.1"/>
    </source>
</evidence>
<evidence type="ECO:0000256" key="1">
    <source>
        <dbReference type="SAM" id="MobiDB-lite"/>
    </source>
</evidence>
<evidence type="ECO:0000313" key="3">
    <source>
        <dbReference type="Proteomes" id="UP001148838"/>
    </source>
</evidence>
<dbReference type="Proteomes" id="UP001148838">
    <property type="component" value="Unassembled WGS sequence"/>
</dbReference>
<keyword evidence="3" id="KW-1185">Reference proteome</keyword>
<comment type="caution">
    <text evidence="2">The sequence shown here is derived from an EMBL/GenBank/DDBJ whole genome shotgun (WGS) entry which is preliminary data.</text>
</comment>